<dbReference type="EMBL" id="JAGINY010000001">
    <property type="protein sequence ID" value="MBP2332012.1"/>
    <property type="molecule type" value="Genomic_DNA"/>
</dbReference>
<dbReference type="Proteomes" id="UP001519305">
    <property type="component" value="Unassembled WGS sequence"/>
</dbReference>
<organism evidence="2 3">
    <name type="scientific">Corynebacterium freneyi</name>
    <dbReference type="NCBI Taxonomy" id="134034"/>
    <lineage>
        <taxon>Bacteria</taxon>
        <taxon>Bacillati</taxon>
        <taxon>Actinomycetota</taxon>
        <taxon>Actinomycetes</taxon>
        <taxon>Mycobacteriales</taxon>
        <taxon>Corynebacteriaceae</taxon>
        <taxon>Corynebacterium</taxon>
    </lineage>
</organism>
<comment type="caution">
    <text evidence="2">The sequence shown here is derived from an EMBL/GenBank/DDBJ whole genome shotgun (WGS) entry which is preliminary data.</text>
</comment>
<keyword evidence="3" id="KW-1185">Reference proteome</keyword>
<evidence type="ECO:0000313" key="2">
    <source>
        <dbReference type="EMBL" id="MBP2332012.1"/>
    </source>
</evidence>
<dbReference type="RefSeq" id="WP_156968785.1">
    <property type="nucleotide sequence ID" value="NZ_CP047357.1"/>
</dbReference>
<feature type="compositionally biased region" description="Low complexity" evidence="1">
    <location>
        <begin position="51"/>
        <end position="75"/>
    </location>
</feature>
<proteinExistence type="predicted"/>
<reference evidence="2 3" key="1">
    <citation type="submission" date="2021-03" db="EMBL/GenBank/DDBJ databases">
        <title>Sequencing the genomes of 1000 actinobacteria strains.</title>
        <authorList>
            <person name="Klenk H.-P."/>
        </authorList>
    </citation>
    <scope>NUCLEOTIDE SEQUENCE [LARGE SCALE GENOMIC DNA]</scope>
    <source>
        <strain evidence="2 3">DSM 44506</strain>
    </source>
</reference>
<feature type="compositionally biased region" description="Polar residues" evidence="1">
    <location>
        <begin position="76"/>
        <end position="89"/>
    </location>
</feature>
<evidence type="ECO:0000256" key="1">
    <source>
        <dbReference type="SAM" id="MobiDB-lite"/>
    </source>
</evidence>
<evidence type="ECO:0008006" key="4">
    <source>
        <dbReference type="Google" id="ProtNLM"/>
    </source>
</evidence>
<gene>
    <name evidence="2" type="ORF">JOF33_000711</name>
</gene>
<dbReference type="PROSITE" id="PS51257">
    <property type="entry name" value="PROKAR_LIPOPROTEIN"/>
    <property type="match status" value="1"/>
</dbReference>
<feature type="region of interest" description="Disordered" evidence="1">
    <location>
        <begin position="51"/>
        <end position="91"/>
    </location>
</feature>
<accession>A0ABS4U5V3</accession>
<name>A0ABS4U5V3_9CORY</name>
<protein>
    <recommendedName>
        <fullName evidence="4">Secreted protein</fullName>
    </recommendedName>
</protein>
<evidence type="ECO:0000313" key="3">
    <source>
        <dbReference type="Proteomes" id="UP001519305"/>
    </source>
</evidence>
<sequence length="131" mass="13920">MKTSRLNTTVKPLLATLAIIPLMITGCGSGQSEPQTVTETVKEIPPVTETVTETATETAEETTPSPTQATTQTETSNPRVNPVGTTGDPSNGFRVLEGYVIESCDTSGNYQNGMTYFTNGETGFTTYCANQ</sequence>